<dbReference type="InterPro" id="IPR036812">
    <property type="entry name" value="NAD(P)_OxRdtase_dom_sf"/>
</dbReference>
<dbReference type="AlphaFoldDB" id="A0A4R5ABT1"/>
<dbReference type="GO" id="GO:0016491">
    <property type="term" value="F:oxidoreductase activity"/>
    <property type="evidence" value="ECO:0007669"/>
    <property type="project" value="UniProtKB-KW"/>
</dbReference>
<evidence type="ECO:0000313" key="4">
    <source>
        <dbReference type="Proteomes" id="UP000295217"/>
    </source>
</evidence>
<organism evidence="3 4">
    <name type="scientific">Jiangella aurantiaca</name>
    <dbReference type="NCBI Taxonomy" id="2530373"/>
    <lineage>
        <taxon>Bacteria</taxon>
        <taxon>Bacillati</taxon>
        <taxon>Actinomycetota</taxon>
        <taxon>Actinomycetes</taxon>
        <taxon>Jiangellales</taxon>
        <taxon>Jiangellaceae</taxon>
        <taxon>Jiangella</taxon>
    </lineage>
</organism>
<gene>
    <name evidence="3" type="ORF">E1262_19970</name>
</gene>
<dbReference type="FunFam" id="3.20.20.100:FF:000004">
    <property type="entry name" value="Oxidoreductase, aldo/keto reductase"/>
    <property type="match status" value="1"/>
</dbReference>
<name>A0A4R5ABT1_9ACTN</name>
<dbReference type="GO" id="GO:0005829">
    <property type="term" value="C:cytosol"/>
    <property type="evidence" value="ECO:0007669"/>
    <property type="project" value="UniProtKB-ARBA"/>
</dbReference>
<sequence length="310" mass="32775">MRYRQLGESGLTVSVVGIGCNAFGRRIDEAAATAIVHAGLDQGVTLFDTSDTYGLGESERMLGTALAGRRDDVVIATKFGGDMQGLNGADWGVRGSRRYIRRAAEASLRRLDTDWIDLYQLHFPDSVTPLQETLAALDELVAEGKVRYVGSSNLDGWQVTEAAWIASTEGLTPFVSAQNQYSLYDRSAEAELIPAAEHAGIGILPYGPLAYGLLTGKYRRGQPAPEGSRLSGPAQAQRLAEADFDRIEALERFAAERGIGILDVAIGGLAAQPAVGSVIAGAVSAEQVAANVAAGSWEPGPQDLAALDEI</sequence>
<dbReference type="SUPFAM" id="SSF51430">
    <property type="entry name" value="NAD(P)-linked oxidoreductase"/>
    <property type="match status" value="1"/>
</dbReference>
<dbReference type="InterPro" id="IPR020471">
    <property type="entry name" value="AKR"/>
</dbReference>
<reference evidence="3 4" key="1">
    <citation type="submission" date="2019-02" db="EMBL/GenBank/DDBJ databases">
        <title>Draft genome sequences of novel Actinobacteria.</title>
        <authorList>
            <person name="Sahin N."/>
            <person name="Ay H."/>
            <person name="Saygin H."/>
        </authorList>
    </citation>
    <scope>NUCLEOTIDE SEQUENCE [LARGE SCALE GENOMIC DNA]</scope>
    <source>
        <strain evidence="3 4">8K307</strain>
    </source>
</reference>
<accession>A0A4R5ABT1</accession>
<evidence type="ECO:0000259" key="2">
    <source>
        <dbReference type="Pfam" id="PF00248"/>
    </source>
</evidence>
<proteinExistence type="predicted"/>
<dbReference type="Gene3D" id="3.20.20.100">
    <property type="entry name" value="NADP-dependent oxidoreductase domain"/>
    <property type="match status" value="1"/>
</dbReference>
<dbReference type="InterPro" id="IPR050523">
    <property type="entry name" value="AKR_Detox_Biosynth"/>
</dbReference>
<evidence type="ECO:0000313" key="3">
    <source>
        <dbReference type="EMBL" id="TDD67222.1"/>
    </source>
</evidence>
<dbReference type="PANTHER" id="PTHR43364:SF4">
    <property type="entry name" value="NAD(P)-LINKED OXIDOREDUCTASE SUPERFAMILY PROTEIN"/>
    <property type="match status" value="1"/>
</dbReference>
<dbReference type="Proteomes" id="UP000295217">
    <property type="component" value="Unassembled WGS sequence"/>
</dbReference>
<dbReference type="InterPro" id="IPR023210">
    <property type="entry name" value="NADP_OxRdtase_dom"/>
</dbReference>
<evidence type="ECO:0000256" key="1">
    <source>
        <dbReference type="ARBA" id="ARBA00023002"/>
    </source>
</evidence>
<keyword evidence="4" id="KW-1185">Reference proteome</keyword>
<comment type="caution">
    <text evidence="3">The sequence shown here is derived from an EMBL/GenBank/DDBJ whole genome shotgun (WGS) entry which is preliminary data.</text>
</comment>
<dbReference type="RefSeq" id="WP_132104901.1">
    <property type="nucleotide sequence ID" value="NZ_SMLB01000031.1"/>
</dbReference>
<dbReference type="EMBL" id="SMLB01000031">
    <property type="protein sequence ID" value="TDD67222.1"/>
    <property type="molecule type" value="Genomic_DNA"/>
</dbReference>
<keyword evidence="1" id="KW-0560">Oxidoreductase</keyword>
<dbReference type="PANTHER" id="PTHR43364">
    <property type="entry name" value="NADH-SPECIFIC METHYLGLYOXAL REDUCTASE-RELATED"/>
    <property type="match status" value="1"/>
</dbReference>
<protein>
    <submittedName>
        <fullName evidence="3">Aldo/keto reductase</fullName>
    </submittedName>
</protein>
<dbReference type="PROSITE" id="PS51257">
    <property type="entry name" value="PROKAR_LIPOPROTEIN"/>
    <property type="match status" value="1"/>
</dbReference>
<feature type="domain" description="NADP-dependent oxidoreductase" evidence="2">
    <location>
        <begin position="16"/>
        <end position="310"/>
    </location>
</feature>
<dbReference type="Pfam" id="PF00248">
    <property type="entry name" value="Aldo_ket_red"/>
    <property type="match status" value="1"/>
</dbReference>
<dbReference type="PRINTS" id="PR00069">
    <property type="entry name" value="ALDKETRDTASE"/>
</dbReference>
<dbReference type="OrthoDB" id="9768793at2"/>